<dbReference type="Proteomes" id="UP001610334">
    <property type="component" value="Unassembled WGS sequence"/>
</dbReference>
<evidence type="ECO:0000313" key="2">
    <source>
        <dbReference type="EMBL" id="KAL2817354.1"/>
    </source>
</evidence>
<dbReference type="EMBL" id="JBFXLT010000018">
    <property type="protein sequence ID" value="KAL2817354.1"/>
    <property type="molecule type" value="Genomic_DNA"/>
</dbReference>
<evidence type="ECO:0000256" key="1">
    <source>
        <dbReference type="SAM" id="MobiDB-lite"/>
    </source>
</evidence>
<feature type="compositionally biased region" description="Basic and acidic residues" evidence="1">
    <location>
        <begin position="1"/>
        <end position="11"/>
    </location>
</feature>
<accession>A0ABR4HPE9</accession>
<protein>
    <recommendedName>
        <fullName evidence="4">F-box domain-containing protein</fullName>
    </recommendedName>
</protein>
<evidence type="ECO:0008006" key="4">
    <source>
        <dbReference type="Google" id="ProtNLM"/>
    </source>
</evidence>
<feature type="region of interest" description="Disordered" evidence="1">
    <location>
        <begin position="1"/>
        <end position="24"/>
    </location>
</feature>
<sequence>MLCEPRRRPRDEESDYESDYDSDHGPFEEEFDGCIPKRLAKLYPYLHDLINLSSTCKGLRDLLAPRIFNKLYLQNTTKSALSVQAIADGNYAHCVKTIQYVGICKQDQRAAPLEEVYPPELDQVLSNLSILFPHLHHLTVEFPYHDNERWIDDFSNCFEGYEDLALAGEKNSTWLAFMAVSFKAIIATPPTETPNQIQSLEIRHLNPANTSTFYADEFHAFLSRLKSFTLSIKPLENGAGWAFNTTQIFNGFADCLGFWFLENLDNIEELTFDPSYSAPLGKGEPSQAYWHDIGLWHAEMRRLQTLTLCNIVICPELQDFLIWHLDTLRSITLQECYAIQPDRDDPGVYAWRHFFPPLAEALVKEREEDPASGPNKFEVIYNKPQIKMLDLEDPSPYVDADLIARTKEKLAAEPDARVFLYGYVDQKYGGLYPECITPLEEFLLGDDEREYRKFMAVLVGVQGGRGKTE</sequence>
<gene>
    <name evidence="2" type="ORF">BJX63DRAFT_419620</name>
</gene>
<name>A0ABR4HPE9_9EURO</name>
<reference evidence="2 3" key="1">
    <citation type="submission" date="2024-07" db="EMBL/GenBank/DDBJ databases">
        <title>Section-level genome sequencing and comparative genomics of Aspergillus sections Usti and Cavernicolus.</title>
        <authorList>
            <consortium name="Lawrence Berkeley National Laboratory"/>
            <person name="Nybo J.L."/>
            <person name="Vesth T.C."/>
            <person name="Theobald S."/>
            <person name="Frisvad J.C."/>
            <person name="Larsen T.O."/>
            <person name="Kjaerboelling I."/>
            <person name="Rothschild-Mancinelli K."/>
            <person name="Lyhne E.K."/>
            <person name="Kogle M.E."/>
            <person name="Barry K."/>
            <person name="Clum A."/>
            <person name="Na H."/>
            <person name="Ledsgaard L."/>
            <person name="Lin J."/>
            <person name="Lipzen A."/>
            <person name="Kuo A."/>
            <person name="Riley R."/>
            <person name="Mondo S."/>
            <person name="Labutti K."/>
            <person name="Haridas S."/>
            <person name="Pangalinan J."/>
            <person name="Salamov A.A."/>
            <person name="Simmons B.A."/>
            <person name="Magnuson J.K."/>
            <person name="Chen J."/>
            <person name="Drula E."/>
            <person name="Henrissat B."/>
            <person name="Wiebenga A."/>
            <person name="Lubbers R.J."/>
            <person name="Gomes A.C."/>
            <person name="Makela M.R."/>
            <person name="Stajich J."/>
            <person name="Grigoriev I.V."/>
            <person name="Mortensen U.H."/>
            <person name="De Vries R.P."/>
            <person name="Baker S.E."/>
            <person name="Andersen M.R."/>
        </authorList>
    </citation>
    <scope>NUCLEOTIDE SEQUENCE [LARGE SCALE GENOMIC DNA]</scope>
    <source>
        <strain evidence="2 3">CBS 588.65</strain>
    </source>
</reference>
<comment type="caution">
    <text evidence="2">The sequence shown here is derived from an EMBL/GenBank/DDBJ whole genome shotgun (WGS) entry which is preliminary data.</text>
</comment>
<keyword evidence="3" id="KW-1185">Reference proteome</keyword>
<evidence type="ECO:0000313" key="3">
    <source>
        <dbReference type="Proteomes" id="UP001610334"/>
    </source>
</evidence>
<proteinExistence type="predicted"/>
<organism evidence="2 3">
    <name type="scientific">Aspergillus granulosus</name>
    <dbReference type="NCBI Taxonomy" id="176169"/>
    <lineage>
        <taxon>Eukaryota</taxon>
        <taxon>Fungi</taxon>
        <taxon>Dikarya</taxon>
        <taxon>Ascomycota</taxon>
        <taxon>Pezizomycotina</taxon>
        <taxon>Eurotiomycetes</taxon>
        <taxon>Eurotiomycetidae</taxon>
        <taxon>Eurotiales</taxon>
        <taxon>Aspergillaceae</taxon>
        <taxon>Aspergillus</taxon>
        <taxon>Aspergillus subgen. Nidulantes</taxon>
    </lineage>
</organism>